<dbReference type="RefSeq" id="WP_050337951.1">
    <property type="nucleotide sequence ID" value="NZ_BJZC01000001.1"/>
</dbReference>
<sequence length="112" mass="12616">MNTQAMLIQIKTWLKTNHKSQKWLAQQIGLSPAFLSQILSGTRKLQTKNIIAISKVTAIPLDTLITSEHVDNKEPQIVLRGSLSSQNSKKQIEQLLWDIQQCVDLEATIHDA</sequence>
<evidence type="ECO:0000259" key="1">
    <source>
        <dbReference type="PROSITE" id="PS50943"/>
    </source>
</evidence>
<feature type="domain" description="HTH cro/C1-type" evidence="1">
    <location>
        <begin position="10"/>
        <end position="64"/>
    </location>
</feature>
<reference evidence="2" key="1">
    <citation type="submission" date="2022-11" db="EMBL/GenBank/DDBJ databases">
        <authorList>
            <person name="Wang Z."/>
        </authorList>
    </citation>
    <scope>NUCLEOTIDE SEQUENCE</scope>
    <source>
        <strain evidence="2">P2000</strain>
    </source>
</reference>
<comment type="caution">
    <text evidence="2">The sequence shown here is derived from an EMBL/GenBank/DDBJ whole genome shotgun (WGS) entry which is preliminary data.</text>
</comment>
<protein>
    <submittedName>
        <fullName evidence="2">Helix-turn-helix transcriptional regulator</fullName>
    </submittedName>
</protein>
<dbReference type="SMART" id="SM00530">
    <property type="entry name" value="HTH_XRE"/>
    <property type="match status" value="1"/>
</dbReference>
<dbReference type="AlphaFoldDB" id="A0AAP5PWF8"/>
<dbReference type="PROSITE" id="PS50943">
    <property type="entry name" value="HTH_CROC1"/>
    <property type="match status" value="1"/>
</dbReference>
<dbReference type="CDD" id="cd00093">
    <property type="entry name" value="HTH_XRE"/>
    <property type="match status" value="1"/>
</dbReference>
<organism evidence="2 4">
    <name type="scientific">Lactiplantibacillus pentosus</name>
    <name type="common">Lactobacillus pentosus</name>
    <dbReference type="NCBI Taxonomy" id="1589"/>
    <lineage>
        <taxon>Bacteria</taxon>
        <taxon>Bacillati</taxon>
        <taxon>Bacillota</taxon>
        <taxon>Bacilli</taxon>
        <taxon>Lactobacillales</taxon>
        <taxon>Lactobacillaceae</taxon>
        <taxon>Lactiplantibacillus</taxon>
    </lineage>
</organism>
<reference evidence="2" key="2">
    <citation type="journal article" date="2023" name="Front Nutr">
        <title>Lactiplantibacillus pentosus P2020 protects the hyperuricemia and renal inflammation in mice.</title>
        <authorList>
            <person name="Wang Z."/>
            <person name="Song L."/>
            <person name="Li X."/>
            <person name="Xiao Y."/>
            <person name="Huang Y."/>
            <person name="Zhang Y."/>
            <person name="Li J."/>
            <person name="Li M."/>
            <person name="Ren Z."/>
        </authorList>
    </citation>
    <scope>NUCLEOTIDE SEQUENCE</scope>
    <source>
        <strain evidence="2">P2000</strain>
    </source>
</reference>
<evidence type="ECO:0000313" key="4">
    <source>
        <dbReference type="Proteomes" id="UP001151834"/>
    </source>
</evidence>
<dbReference type="Pfam" id="PF01381">
    <property type="entry name" value="HTH_3"/>
    <property type="match status" value="1"/>
</dbReference>
<dbReference type="KEGG" id="lpg:BB562_00640"/>
<dbReference type="InterPro" id="IPR010982">
    <property type="entry name" value="Lambda_DNA-bd_dom_sf"/>
</dbReference>
<dbReference type="EMBL" id="JAPEQV010000027">
    <property type="protein sequence ID" value="MDF2314302.1"/>
    <property type="molecule type" value="Genomic_DNA"/>
</dbReference>
<evidence type="ECO:0000313" key="2">
    <source>
        <dbReference type="EMBL" id="MDF2314302.1"/>
    </source>
</evidence>
<dbReference type="GeneID" id="49392546"/>
<gene>
    <name evidence="2" type="ORF">OOJ94_15950</name>
    <name evidence="3" type="ORF">RI555_00750</name>
</gene>
<evidence type="ECO:0000313" key="3">
    <source>
        <dbReference type="EMBL" id="MDT7037542.1"/>
    </source>
</evidence>
<dbReference type="Gene3D" id="1.10.260.40">
    <property type="entry name" value="lambda repressor-like DNA-binding domains"/>
    <property type="match status" value="1"/>
</dbReference>
<dbReference type="Proteomes" id="UP001151834">
    <property type="component" value="Unassembled WGS sequence"/>
</dbReference>
<dbReference type="EMBL" id="JAVLAO010000001">
    <property type="protein sequence ID" value="MDT7037542.1"/>
    <property type="molecule type" value="Genomic_DNA"/>
</dbReference>
<dbReference type="Proteomes" id="UP001263852">
    <property type="component" value="Unassembled WGS sequence"/>
</dbReference>
<name>A0AAP5PWF8_LACPE</name>
<proteinExistence type="predicted"/>
<dbReference type="InterPro" id="IPR001387">
    <property type="entry name" value="Cro/C1-type_HTH"/>
</dbReference>
<reference evidence="3" key="3">
    <citation type="submission" date="2023-08" db="EMBL/GenBank/DDBJ databases">
        <authorList>
            <person name="Page C.A."/>
            <person name="Perez-Diaz I.M."/>
        </authorList>
    </citation>
    <scope>NUCLEOTIDE SEQUENCE</scope>
    <source>
        <strain evidence="3">1.8.9</strain>
    </source>
</reference>
<dbReference type="GO" id="GO:0003677">
    <property type="term" value="F:DNA binding"/>
    <property type="evidence" value="ECO:0007669"/>
    <property type="project" value="InterPro"/>
</dbReference>
<accession>A0AAP5PWF8</accession>
<dbReference type="SUPFAM" id="SSF47413">
    <property type="entry name" value="lambda repressor-like DNA-binding domains"/>
    <property type="match status" value="1"/>
</dbReference>